<dbReference type="AlphaFoldDB" id="A0A9P5SF84"/>
<dbReference type="SUPFAM" id="SSF52047">
    <property type="entry name" value="RNI-like"/>
    <property type="match status" value="1"/>
</dbReference>
<evidence type="ECO:0000313" key="2">
    <source>
        <dbReference type="Proteomes" id="UP000696485"/>
    </source>
</evidence>
<dbReference type="Gene3D" id="3.80.10.10">
    <property type="entry name" value="Ribonuclease Inhibitor"/>
    <property type="match status" value="1"/>
</dbReference>
<dbReference type="InterPro" id="IPR032675">
    <property type="entry name" value="LRR_dom_sf"/>
</dbReference>
<evidence type="ECO:0008006" key="3">
    <source>
        <dbReference type="Google" id="ProtNLM"/>
    </source>
</evidence>
<dbReference type="Proteomes" id="UP000696485">
    <property type="component" value="Unassembled WGS sequence"/>
</dbReference>
<dbReference type="EMBL" id="JAAAUY010001030">
    <property type="protein sequence ID" value="KAF9324773.1"/>
    <property type="molecule type" value="Genomic_DNA"/>
</dbReference>
<comment type="caution">
    <text evidence="1">The sequence shown here is derived from an EMBL/GenBank/DDBJ whole genome shotgun (WGS) entry which is preliminary data.</text>
</comment>
<protein>
    <recommendedName>
        <fullName evidence="3">F-box domain-containing protein</fullName>
    </recommendedName>
</protein>
<reference evidence="1" key="1">
    <citation type="journal article" date="2020" name="Fungal Divers.">
        <title>Resolving the Mortierellaceae phylogeny through synthesis of multi-gene phylogenetics and phylogenomics.</title>
        <authorList>
            <person name="Vandepol N."/>
            <person name="Liber J."/>
            <person name="Desiro A."/>
            <person name="Na H."/>
            <person name="Kennedy M."/>
            <person name="Barry K."/>
            <person name="Grigoriev I.V."/>
            <person name="Miller A.N."/>
            <person name="O'Donnell K."/>
            <person name="Stajich J.E."/>
            <person name="Bonito G."/>
        </authorList>
    </citation>
    <scope>NUCLEOTIDE SEQUENCE</scope>
    <source>
        <strain evidence="1">NVP1</strain>
    </source>
</reference>
<gene>
    <name evidence="1" type="ORF">BG006_000251</name>
</gene>
<evidence type="ECO:0000313" key="1">
    <source>
        <dbReference type="EMBL" id="KAF9324773.1"/>
    </source>
</evidence>
<sequence>MSARFVSKDWFNVSCRHISYILSNSKQPPTYNNFLERMSFASRLEWDMFTAWQPLRDALECAKPRIAIQRPLPPSFLDLGPRILIVPLRSLTVRGNPTTYHLLMLPQLDVFHDLVSLSLLYHTADYTAIQQIFTTCPLLQYLRLEGLSFIAWSASRTVQYPLANFVSDVPQLKTLSITKPDLSFAQILDLLGTQRSLQKLELMSLRVRPRDQDNIQITIRHSFEAGILTYLRQHGSSLEHLHVSFLSWRDDATDYGQSSQSFGTDLIEICPHVLGWGAMLQSGGYCPILQSLASHHDMLTTLDLKSESFTSWKPYRTINSNSSGFHVDTYLCRAAHLLHLRLPSMCDLPESMNVYRDMDAKMHFIGSAGSALRGSLARRHPVWACRRLKTLALGFTDDFYQSEVHWRHSESWRYGCLVFGYLSRVFPDLEGLTINTDLSNLYLETGICLLARMRRLRKLDVGLGNNTWELVSSIELDWIKAINAGRDAGVAVQWQARYKNFDRLPWNTWEKKESEIIASRGGDKKAIEELRLEAPWEYLGMIADIGCLSRELQMEAWEGRHCWPRMASLRIRNAFRNAKAADRLVRELRPDIENLEYAQPCFLRRTWAGIRMLKVTLFGSYSEGKRAPLVKLKIGGKLEGKSSPVETDILE</sequence>
<name>A0A9P5SF84_9FUNG</name>
<proteinExistence type="predicted"/>
<keyword evidence="2" id="KW-1185">Reference proteome</keyword>
<accession>A0A9P5SF84</accession>
<organism evidence="1 2">
    <name type="scientific">Podila minutissima</name>
    <dbReference type="NCBI Taxonomy" id="64525"/>
    <lineage>
        <taxon>Eukaryota</taxon>
        <taxon>Fungi</taxon>
        <taxon>Fungi incertae sedis</taxon>
        <taxon>Mucoromycota</taxon>
        <taxon>Mortierellomycotina</taxon>
        <taxon>Mortierellomycetes</taxon>
        <taxon>Mortierellales</taxon>
        <taxon>Mortierellaceae</taxon>
        <taxon>Podila</taxon>
    </lineage>
</organism>